<accession>A0A5U2GDN3</accession>
<name>A0A5U2GDN3_SALER</name>
<comment type="caution">
    <text evidence="2">The sequence shown here is derived from an EMBL/GenBank/DDBJ whole genome shotgun (WGS) entry which is preliminary data.</text>
</comment>
<keyword evidence="1" id="KW-0812">Transmembrane</keyword>
<gene>
    <name evidence="2" type="ORF">HW89_24000</name>
</gene>
<evidence type="ECO:0000256" key="1">
    <source>
        <dbReference type="SAM" id="Phobius"/>
    </source>
</evidence>
<evidence type="ECO:0000313" key="2">
    <source>
        <dbReference type="EMBL" id="EBP0126897.1"/>
    </source>
</evidence>
<dbReference type="AlphaFoldDB" id="A0A5U2GDN3"/>
<protein>
    <submittedName>
        <fullName evidence="2">Uncharacterized protein</fullName>
    </submittedName>
</protein>
<keyword evidence="1" id="KW-1133">Transmembrane helix</keyword>
<feature type="transmembrane region" description="Helical" evidence="1">
    <location>
        <begin position="116"/>
        <end position="135"/>
    </location>
</feature>
<organism evidence="2">
    <name type="scientific">Salmonella enterica</name>
    <name type="common">Salmonella choleraesuis</name>
    <dbReference type="NCBI Taxonomy" id="28901"/>
    <lineage>
        <taxon>Bacteria</taxon>
        <taxon>Pseudomonadati</taxon>
        <taxon>Pseudomonadota</taxon>
        <taxon>Gammaproteobacteria</taxon>
        <taxon>Enterobacterales</taxon>
        <taxon>Enterobacteriaceae</taxon>
        <taxon>Salmonella</taxon>
    </lineage>
</organism>
<keyword evidence="1" id="KW-0472">Membrane</keyword>
<dbReference type="EMBL" id="AAGKIZ010000022">
    <property type="protein sequence ID" value="EBP0126897.1"/>
    <property type="molecule type" value="Genomic_DNA"/>
</dbReference>
<sequence length="190" mass="22490">MKRTTLEIRINDRFLLGEIDNTLHTIVLERNSVPDGKKTIIWLESLFTAHVLKKHRDKLHYIKTFVAKKIYPQVIDILRNAQSSMNSLYLAEKEETARAEHYRQIFDGLKVDDKTIALNVIISPPVMLFIAIITLTDNIIRQLRVQYLCGLRSKKDFYRQRKIVLRRYAKVRNEIKEKTIKNRELIETLK</sequence>
<reference evidence="2" key="1">
    <citation type="submission" date="2018-07" db="EMBL/GenBank/DDBJ databases">
        <authorList>
            <consortium name="GenomeTrakr network: Whole genome sequencing for foodborne pathogen traceback"/>
        </authorList>
    </citation>
    <scope>NUCLEOTIDE SEQUENCE</scope>
    <source>
        <strain evidence="2">FDA00000027</strain>
    </source>
</reference>
<proteinExistence type="predicted"/>